<evidence type="ECO:0000256" key="10">
    <source>
        <dbReference type="ARBA" id="ARBA00023180"/>
    </source>
</evidence>
<keyword evidence="13" id="KW-1133">Transmembrane helix</keyword>
<keyword evidence="4" id="KW-0165">Cleavage on pair of basic residues</keyword>
<dbReference type="PROSITE" id="PS51829">
    <property type="entry name" value="P_HOMO_B"/>
    <property type="match status" value="1"/>
</dbReference>
<gene>
    <name evidence="15" type="ORF">JOB18_020547</name>
</gene>
<dbReference type="PROSITE" id="PS00137">
    <property type="entry name" value="SUBTILASE_HIS"/>
    <property type="match status" value="1"/>
</dbReference>
<feature type="transmembrane region" description="Helical" evidence="13">
    <location>
        <begin position="778"/>
        <end position="801"/>
    </location>
</feature>
<keyword evidence="16" id="KW-1185">Reference proteome</keyword>
<keyword evidence="9" id="KW-0865">Zymogen</keyword>
<evidence type="ECO:0000256" key="3">
    <source>
        <dbReference type="ARBA" id="ARBA00022670"/>
    </source>
</evidence>
<evidence type="ECO:0000256" key="4">
    <source>
        <dbReference type="ARBA" id="ARBA00022685"/>
    </source>
</evidence>
<dbReference type="GO" id="GO:0005802">
    <property type="term" value="C:trans-Golgi network"/>
    <property type="evidence" value="ECO:0007669"/>
    <property type="project" value="TreeGrafter"/>
</dbReference>
<dbReference type="InterPro" id="IPR002884">
    <property type="entry name" value="P_dom"/>
</dbReference>
<feature type="compositionally biased region" description="Acidic residues" evidence="12">
    <location>
        <begin position="8"/>
        <end position="26"/>
    </location>
</feature>
<dbReference type="GO" id="GO:0000139">
    <property type="term" value="C:Golgi membrane"/>
    <property type="evidence" value="ECO:0007669"/>
    <property type="project" value="TreeGrafter"/>
</dbReference>
<dbReference type="GO" id="GO:0004252">
    <property type="term" value="F:serine-type endopeptidase activity"/>
    <property type="evidence" value="ECO:0007669"/>
    <property type="project" value="UniProtKB-UniRule"/>
</dbReference>
<dbReference type="InterPro" id="IPR034182">
    <property type="entry name" value="Kexin/furin"/>
</dbReference>
<dbReference type="FunFam" id="3.40.50.200:FF:000001">
    <property type="entry name" value="Furin 2, isoform B"/>
    <property type="match status" value="1"/>
</dbReference>
<name>A0AAV6SXJ5_SOLSE</name>
<sequence length="886" mass="96640">MVALVTAGEEEEEEEEGGGEEEDGDEDASRRGACQRLTGRRPLVYFAAVRVALLYLWTVLVLLIAELKGTDAAEVYTNTWAVQINGGPEEADRIAREHGFSNLGNVFGDYYHFRHHAVEKRALSGHRGMRVTLQKEPQVLWMEQQVVRKRKRRDVYEDPTDPDFPKQWYLSNPTHQDLNTKEAWVQGFTGRGVVVTILDDGIEKDHPDLVNNYDPEASYDVNDGDTDPQPRYTQRNENRHGTRCAGEVAASANNSVCGVGVAYNAKIGGVRMLDGDVTDIVEAHSLSLNPQHIHIYSASWGPEDDGKSLDGPAKLAQEAFLQGITKGRSGLGSIFVWASGNGGREQDNCNCDGYTNSIYTLSISSTTQSGNVPWYSEPCSSTLASTFSSGNPGEKQIVTTDLRHKCTDSHTGTSASAPLAAGIIALALEANMNLTWRDMQHLVVRTSQPGYLSAGDWKTNGVGRRVSHSYGYGLLDASAMVAMAQNWTTVGPQHQCVHTMLEEPRDIGNKLVFSKSVDACWGRPDYVSSLEHVQARLTLSHNQRGKLAIHLISPLGTRSTLLFPRPNDFSSEGFNNWAFMTTHSWDEDPQGEWTLEIENVAANGRDYGVLKQLTLTLWGSGPSVVNPSSSDFPRPSNNSCKTFDAQQICIECSPGFSLFLQGCIKLCPPGFTSGPQLLNLSLENWVDLSSIQACLPCNPACLTCSGTGPTDCLSCPPHSHLVLTSCLHQSQVQRKSPLAGGQQGGASQREQEIPAAADDNSQEGEEPPGLSVAPSNQLPAVVAVLSCAFILAAFIGVFLLLQMRSGGTFLGWRTKLPSVFSETRGVRVGFGFGFGQGQERKTRICYKGIPTVWGDEDMIAYESESDSEEVDGHSERTAFIKTHSSL</sequence>
<dbReference type="PANTHER" id="PTHR42884">
    <property type="entry name" value="PROPROTEIN CONVERTASE SUBTILISIN/KEXIN-RELATED"/>
    <property type="match status" value="1"/>
</dbReference>
<keyword evidence="8 13" id="KW-0472">Membrane</keyword>
<feature type="active site" description="Charge relay system" evidence="11">
    <location>
        <position position="199"/>
    </location>
</feature>
<evidence type="ECO:0000256" key="13">
    <source>
        <dbReference type="SAM" id="Phobius"/>
    </source>
</evidence>
<keyword evidence="7 11" id="KW-0720">Serine protease</keyword>
<comment type="caution">
    <text evidence="15">The sequence shown here is derived from an EMBL/GenBank/DDBJ whole genome shotgun (WGS) entry which is preliminary data.</text>
</comment>
<dbReference type="CDD" id="cd04059">
    <property type="entry name" value="Peptidases_S8_Protein_convertases_Kexins_Furin-like"/>
    <property type="match status" value="1"/>
</dbReference>
<dbReference type="AlphaFoldDB" id="A0AAV6SXJ5"/>
<comment type="similarity">
    <text evidence="2">Belongs to the peptidase S8 family. Furin subfamily.</text>
</comment>
<keyword evidence="6 11" id="KW-0378">Hydrolase</keyword>
<dbReference type="GO" id="GO:0016486">
    <property type="term" value="P:peptide hormone processing"/>
    <property type="evidence" value="ECO:0007669"/>
    <property type="project" value="TreeGrafter"/>
</dbReference>
<evidence type="ECO:0000256" key="12">
    <source>
        <dbReference type="SAM" id="MobiDB-lite"/>
    </source>
</evidence>
<dbReference type="InterPro" id="IPR000209">
    <property type="entry name" value="Peptidase_S8/S53_dom"/>
</dbReference>
<keyword evidence="13" id="KW-0812">Transmembrane</keyword>
<dbReference type="PROSITE" id="PS00138">
    <property type="entry name" value="SUBTILASE_SER"/>
    <property type="match status" value="1"/>
</dbReference>
<evidence type="ECO:0000256" key="7">
    <source>
        <dbReference type="ARBA" id="ARBA00022825"/>
    </source>
</evidence>
<evidence type="ECO:0000259" key="14">
    <source>
        <dbReference type="PROSITE" id="PS51829"/>
    </source>
</evidence>
<keyword evidence="5" id="KW-0732">Signal</keyword>
<dbReference type="InterPro" id="IPR023827">
    <property type="entry name" value="Peptidase_S8_Asp-AS"/>
</dbReference>
<feature type="transmembrane region" description="Helical" evidence="13">
    <location>
        <begin position="43"/>
        <end position="65"/>
    </location>
</feature>
<dbReference type="PANTHER" id="PTHR42884:SF11">
    <property type="entry name" value="FURIN (PAIRED BASIC AMINO ACID CLEAVING ENZYME) B"/>
    <property type="match status" value="1"/>
</dbReference>
<feature type="region of interest" description="Disordered" evidence="12">
    <location>
        <begin position="737"/>
        <end position="772"/>
    </location>
</feature>
<keyword evidence="3 11" id="KW-0645">Protease</keyword>
<evidence type="ECO:0000313" key="15">
    <source>
        <dbReference type="EMBL" id="KAG7522363.1"/>
    </source>
</evidence>
<dbReference type="CDD" id="cd00064">
    <property type="entry name" value="FU"/>
    <property type="match status" value="1"/>
</dbReference>
<reference evidence="15 16" key="1">
    <citation type="journal article" date="2021" name="Sci. Rep.">
        <title>Chromosome anchoring in Senegalese sole (Solea senegalensis) reveals sex-associated markers and genome rearrangements in flatfish.</title>
        <authorList>
            <person name="Guerrero-Cozar I."/>
            <person name="Gomez-Garrido J."/>
            <person name="Berbel C."/>
            <person name="Martinez-Blanch J.F."/>
            <person name="Alioto T."/>
            <person name="Claros M.G."/>
            <person name="Gagnaire P.A."/>
            <person name="Manchado M."/>
        </authorList>
    </citation>
    <scope>NUCLEOTIDE SEQUENCE [LARGE SCALE GENOMIC DNA]</scope>
    <source>
        <strain evidence="15">Sse05_10M</strain>
    </source>
</reference>
<evidence type="ECO:0000256" key="5">
    <source>
        <dbReference type="ARBA" id="ARBA00022729"/>
    </source>
</evidence>
<dbReference type="EMBL" id="JAGKHQ010000002">
    <property type="protein sequence ID" value="KAG7522363.1"/>
    <property type="molecule type" value="Genomic_DNA"/>
</dbReference>
<evidence type="ECO:0000256" key="9">
    <source>
        <dbReference type="ARBA" id="ARBA00023145"/>
    </source>
</evidence>
<feature type="region of interest" description="Disordered" evidence="12">
    <location>
        <begin position="205"/>
        <end position="240"/>
    </location>
</feature>
<evidence type="ECO:0000256" key="6">
    <source>
        <dbReference type="ARBA" id="ARBA00022801"/>
    </source>
</evidence>
<feature type="domain" description="P/Homo B" evidence="14">
    <location>
        <begin position="490"/>
        <end position="623"/>
    </location>
</feature>
<feature type="active site" description="Charge relay system" evidence="11">
    <location>
        <position position="240"/>
    </location>
</feature>
<comment type="subcellular location">
    <subcellularLocation>
        <location evidence="1">Endomembrane system</location>
    </subcellularLocation>
</comment>
<evidence type="ECO:0000256" key="2">
    <source>
        <dbReference type="ARBA" id="ARBA00005325"/>
    </source>
</evidence>
<protein>
    <submittedName>
        <fullName evidence="15">Furin</fullName>
    </submittedName>
</protein>
<dbReference type="Proteomes" id="UP000693946">
    <property type="component" value="Linkage Group LG10"/>
</dbReference>
<evidence type="ECO:0000256" key="1">
    <source>
        <dbReference type="ARBA" id="ARBA00004308"/>
    </source>
</evidence>
<feature type="region of interest" description="Disordered" evidence="12">
    <location>
        <begin position="1"/>
        <end position="31"/>
    </location>
</feature>
<evidence type="ECO:0000256" key="11">
    <source>
        <dbReference type="PROSITE-ProRule" id="PRU01240"/>
    </source>
</evidence>
<dbReference type="PROSITE" id="PS51892">
    <property type="entry name" value="SUBTILASE"/>
    <property type="match status" value="1"/>
</dbReference>
<evidence type="ECO:0000313" key="16">
    <source>
        <dbReference type="Proteomes" id="UP000693946"/>
    </source>
</evidence>
<dbReference type="Pfam" id="PF01483">
    <property type="entry name" value="P_proprotein"/>
    <property type="match status" value="1"/>
</dbReference>
<accession>A0AAV6SXJ5</accession>
<dbReference type="FunFam" id="3.30.70.850:FF:000001">
    <property type="entry name" value="Proprotein convertase subtilisin/kexin type 5"/>
    <property type="match status" value="1"/>
</dbReference>
<dbReference type="InterPro" id="IPR032815">
    <property type="entry name" value="S8_pro-domain"/>
</dbReference>
<dbReference type="InterPro" id="IPR023828">
    <property type="entry name" value="Peptidase_S8_Ser-AS"/>
</dbReference>
<dbReference type="SMART" id="SM00261">
    <property type="entry name" value="FU"/>
    <property type="match status" value="2"/>
</dbReference>
<dbReference type="Pfam" id="PF16470">
    <property type="entry name" value="S8_pro-domain"/>
    <property type="match status" value="1"/>
</dbReference>
<keyword evidence="10" id="KW-0325">Glycoprotein</keyword>
<dbReference type="InterPro" id="IPR022398">
    <property type="entry name" value="Peptidase_S8_His-AS"/>
</dbReference>
<dbReference type="Pfam" id="PF00082">
    <property type="entry name" value="Peptidase_S8"/>
    <property type="match status" value="1"/>
</dbReference>
<dbReference type="InterPro" id="IPR006212">
    <property type="entry name" value="Furin_repeat"/>
</dbReference>
<evidence type="ECO:0000256" key="8">
    <source>
        <dbReference type="ARBA" id="ARBA00023136"/>
    </source>
</evidence>
<feature type="active site" description="Charge relay system" evidence="11">
    <location>
        <position position="414"/>
    </location>
</feature>
<proteinExistence type="inferred from homology"/>
<dbReference type="FunFam" id="2.60.120.260:FF:000034">
    <property type="entry name" value="furin isoform X2"/>
    <property type="match status" value="1"/>
</dbReference>
<dbReference type="PROSITE" id="PS00136">
    <property type="entry name" value="SUBTILASE_ASP"/>
    <property type="match status" value="1"/>
</dbReference>
<organism evidence="15 16">
    <name type="scientific">Solea senegalensis</name>
    <name type="common">Senegalese sole</name>
    <dbReference type="NCBI Taxonomy" id="28829"/>
    <lineage>
        <taxon>Eukaryota</taxon>
        <taxon>Metazoa</taxon>
        <taxon>Chordata</taxon>
        <taxon>Craniata</taxon>
        <taxon>Vertebrata</taxon>
        <taxon>Euteleostomi</taxon>
        <taxon>Actinopterygii</taxon>
        <taxon>Neopterygii</taxon>
        <taxon>Teleostei</taxon>
        <taxon>Neoteleostei</taxon>
        <taxon>Acanthomorphata</taxon>
        <taxon>Carangaria</taxon>
        <taxon>Pleuronectiformes</taxon>
        <taxon>Pleuronectoidei</taxon>
        <taxon>Soleidae</taxon>
        <taxon>Solea</taxon>
    </lineage>
</organism>